<dbReference type="OMA" id="KCVPSQM"/>
<keyword evidence="1" id="KW-1133">Transmembrane helix</keyword>
<evidence type="ECO:0000256" key="2">
    <source>
        <dbReference type="SAM" id="SignalP"/>
    </source>
</evidence>
<dbReference type="Proteomes" id="UP000008974">
    <property type="component" value="Unassembled WGS sequence"/>
</dbReference>
<feature type="domain" description="EGF-like" evidence="3">
    <location>
        <begin position="412"/>
        <end position="444"/>
    </location>
</feature>
<protein>
    <submittedName>
        <fullName evidence="4">VSP</fullName>
    </submittedName>
</protein>
<dbReference type="InterPro" id="IPR005127">
    <property type="entry name" value="Giardia_VSP"/>
</dbReference>
<gene>
    <name evidence="4" type="ORF">GLP15_3899</name>
</gene>
<dbReference type="InterPro" id="IPR000742">
    <property type="entry name" value="EGF"/>
</dbReference>
<dbReference type="InterPro" id="IPR009030">
    <property type="entry name" value="Growth_fac_rcpt_cys_sf"/>
</dbReference>
<dbReference type="EMBL" id="ACVC01000108">
    <property type="protein sequence ID" value="EFO63988.1"/>
    <property type="molecule type" value="Genomic_DNA"/>
</dbReference>
<proteinExistence type="predicted"/>
<feature type="signal peptide" evidence="2">
    <location>
        <begin position="1"/>
        <end position="17"/>
    </location>
</feature>
<evidence type="ECO:0000313" key="5">
    <source>
        <dbReference type="Proteomes" id="UP000008974"/>
    </source>
</evidence>
<dbReference type="SUPFAM" id="SSF57184">
    <property type="entry name" value="Growth factor receptor domain"/>
    <property type="match status" value="2"/>
</dbReference>
<keyword evidence="2" id="KW-0732">Signal</keyword>
<dbReference type="SMART" id="SM00181">
    <property type="entry name" value="EGF"/>
    <property type="match status" value="3"/>
</dbReference>
<accession>E1F0K6</accession>
<keyword evidence="1" id="KW-0812">Transmembrane</keyword>
<dbReference type="InterPro" id="IPR052798">
    <property type="entry name" value="Giardia_VSA"/>
</dbReference>
<evidence type="ECO:0000313" key="4">
    <source>
        <dbReference type="EMBL" id="EFO63988.1"/>
    </source>
</evidence>
<dbReference type="STRING" id="658858.E1F0K6"/>
<dbReference type="InterPro" id="IPR006212">
    <property type="entry name" value="Furin_repeat"/>
</dbReference>
<feature type="domain" description="EGF-like" evidence="3">
    <location>
        <begin position="305"/>
        <end position="344"/>
    </location>
</feature>
<evidence type="ECO:0000259" key="3">
    <source>
        <dbReference type="SMART" id="SM00181"/>
    </source>
</evidence>
<dbReference type="PANTHER" id="PTHR23275">
    <property type="entry name" value="CABRIOLET.-RELATED"/>
    <property type="match status" value="1"/>
</dbReference>
<dbReference type="Pfam" id="PF03302">
    <property type="entry name" value="VSP"/>
    <property type="match status" value="1"/>
</dbReference>
<dbReference type="VEuPathDB" id="GiardiaDB:GLP15_3899"/>
<dbReference type="AlphaFoldDB" id="E1F0K6"/>
<reference evidence="4 5" key="1">
    <citation type="journal article" date="2010" name="BMC Genomics">
        <title>Genome analysis and comparative genomics of a Giardia intestinalis assemblage E isolate.</title>
        <authorList>
            <person name="Jerlstrom-Hultqvist J."/>
            <person name="Franzen O."/>
            <person name="Ankarklev J."/>
            <person name="Xu F."/>
            <person name="Nohynkova E."/>
            <person name="Andersson J.O."/>
            <person name="Svard S.G."/>
            <person name="Andersson B."/>
        </authorList>
    </citation>
    <scope>NUCLEOTIDE SEQUENCE [LARGE SCALE GENOMIC DNA]</scope>
    <source>
        <strain evidence="4 5">P15</strain>
    </source>
</reference>
<feature type="transmembrane region" description="Helical" evidence="1">
    <location>
        <begin position="501"/>
        <end position="525"/>
    </location>
</feature>
<organism evidence="4 5">
    <name type="scientific">Giardia intestinalis (strain P15)</name>
    <name type="common">Giardia lamblia</name>
    <dbReference type="NCBI Taxonomy" id="658858"/>
    <lineage>
        <taxon>Eukaryota</taxon>
        <taxon>Metamonada</taxon>
        <taxon>Diplomonadida</taxon>
        <taxon>Hexamitidae</taxon>
        <taxon>Giardiinae</taxon>
        <taxon>Giardia</taxon>
    </lineage>
</organism>
<dbReference type="PANTHER" id="PTHR23275:SF100">
    <property type="entry name" value="EGF-LIKE DOMAIN-CONTAINING PROTEIN"/>
    <property type="match status" value="1"/>
</dbReference>
<sequence length="530" mass="54205">MLVGAILFLVVAFAVECNPPITGCLECATEATTCTKCDKEHATNKYLKDGSCVTGDECTGAHDHYIDSTDPSSLVCKACGKNEKPNTAGTQCFACTDSNCRRCNEANKCAVCTTGEPQSDGSCPAATPGCHSSCKECVNGASTNEDDKCLSCSGDNYLKVVDTATHSGVCVSVSACTSDGSHFTKEVADSNGSKKMCLPCNDATHGITDCKKCTLKTLTEGAEPIVVCSECTDKWLSPLGDTCLEKCPAGTYFERGTDNVGVCAPCHNTCAECDGNAEATSCRACYPGFVLSKGDADSTGTCIPECTGKYVENCEANQCTAVVGGSKYCSKCKTGFVPVDGICVSIASRAVIGCTPGNGVCTACTDSYFLQSGGCYRSTAFPGNKLCTTASQGKCTSCANGQQHTNVGTCPACPDGCSKCTAGDDPKECSDCFPGYYRSGTKCMKCDASDGGIIGVPNCISCAPPISGSGPVTCYIKADGTSGGDDGTGGSTNKSGLSTGAIAGIAVAAIVVVGGLVGFLCWWFICRGKA</sequence>
<dbReference type="SMART" id="SM00261">
    <property type="entry name" value="FU"/>
    <property type="match status" value="5"/>
</dbReference>
<evidence type="ECO:0000256" key="1">
    <source>
        <dbReference type="SAM" id="Phobius"/>
    </source>
</evidence>
<keyword evidence="1" id="KW-0472">Membrane</keyword>
<dbReference type="Gene3D" id="2.10.220.10">
    <property type="entry name" value="Hormone Receptor, Insulin-like Growth Factor Receptor 1, Chain A, domain 2"/>
    <property type="match status" value="2"/>
</dbReference>
<dbReference type="OrthoDB" id="300641at2759"/>
<feature type="chain" id="PRO_5003145075" evidence="2">
    <location>
        <begin position="18"/>
        <end position="530"/>
    </location>
</feature>
<feature type="domain" description="EGF-like" evidence="3">
    <location>
        <begin position="265"/>
        <end position="303"/>
    </location>
</feature>
<comment type="caution">
    <text evidence="4">The sequence shown here is derived from an EMBL/GenBank/DDBJ whole genome shotgun (WGS) entry which is preliminary data.</text>
</comment>
<name>E1F0K6_GIAIA</name>